<feature type="transmembrane region" description="Helical" evidence="5">
    <location>
        <begin position="286"/>
        <end position="304"/>
    </location>
</feature>
<dbReference type="AlphaFoldDB" id="A0A2K9PWS9"/>
<protein>
    <recommendedName>
        <fullName evidence="6">O-antigen ligase-related domain-containing protein</fullName>
    </recommendedName>
</protein>
<feature type="transmembrane region" description="Helical" evidence="5">
    <location>
        <begin position="191"/>
        <end position="208"/>
    </location>
</feature>
<feature type="transmembrane region" description="Helical" evidence="5">
    <location>
        <begin position="138"/>
        <end position="156"/>
    </location>
</feature>
<feature type="domain" description="O-antigen ligase-related" evidence="6">
    <location>
        <begin position="147"/>
        <end position="294"/>
    </location>
</feature>
<evidence type="ECO:0000256" key="1">
    <source>
        <dbReference type="ARBA" id="ARBA00004141"/>
    </source>
</evidence>
<comment type="subcellular location">
    <subcellularLocation>
        <location evidence="1">Membrane</location>
        <topology evidence="1">Multi-pass membrane protein</topology>
    </subcellularLocation>
</comment>
<keyword evidence="8" id="KW-1185">Reference proteome</keyword>
<organism evidence="7 8">
    <name type="scientific">Flavivirga eckloniae</name>
    <dbReference type="NCBI Taxonomy" id="1803846"/>
    <lineage>
        <taxon>Bacteria</taxon>
        <taxon>Pseudomonadati</taxon>
        <taxon>Bacteroidota</taxon>
        <taxon>Flavobacteriia</taxon>
        <taxon>Flavobacteriales</taxon>
        <taxon>Flavobacteriaceae</taxon>
        <taxon>Flavivirga</taxon>
    </lineage>
</organism>
<accession>A0A2K9PWS9</accession>
<keyword evidence="2 5" id="KW-0812">Transmembrane</keyword>
<name>A0A2K9PWS9_9FLAO</name>
<dbReference type="EMBL" id="CP025791">
    <property type="protein sequence ID" value="AUP81542.1"/>
    <property type="molecule type" value="Genomic_DNA"/>
</dbReference>
<dbReference type="PANTHER" id="PTHR37422:SF13">
    <property type="entry name" value="LIPOPOLYSACCHARIDE BIOSYNTHESIS PROTEIN PA4999-RELATED"/>
    <property type="match status" value="1"/>
</dbReference>
<dbReference type="KEGG" id="fek:C1H87_05320"/>
<dbReference type="PANTHER" id="PTHR37422">
    <property type="entry name" value="TEICHURONIC ACID BIOSYNTHESIS PROTEIN TUAE"/>
    <property type="match status" value="1"/>
</dbReference>
<evidence type="ECO:0000256" key="2">
    <source>
        <dbReference type="ARBA" id="ARBA00022692"/>
    </source>
</evidence>
<feature type="transmembrane region" description="Helical" evidence="5">
    <location>
        <begin position="40"/>
        <end position="60"/>
    </location>
</feature>
<feature type="transmembrane region" description="Helical" evidence="5">
    <location>
        <begin position="162"/>
        <end position="179"/>
    </location>
</feature>
<gene>
    <name evidence="7" type="ORF">C1H87_05320</name>
</gene>
<evidence type="ECO:0000256" key="5">
    <source>
        <dbReference type="SAM" id="Phobius"/>
    </source>
</evidence>
<dbReference type="Pfam" id="PF04932">
    <property type="entry name" value="Wzy_C"/>
    <property type="match status" value="1"/>
</dbReference>
<dbReference type="OrthoDB" id="1118890at2"/>
<feature type="transmembrane region" description="Helical" evidence="5">
    <location>
        <begin position="72"/>
        <end position="91"/>
    </location>
</feature>
<evidence type="ECO:0000313" key="8">
    <source>
        <dbReference type="Proteomes" id="UP000235826"/>
    </source>
</evidence>
<proteinExistence type="predicted"/>
<feature type="transmembrane region" description="Helical" evidence="5">
    <location>
        <begin position="12"/>
        <end position="34"/>
    </location>
</feature>
<reference evidence="7 8" key="1">
    <citation type="submission" date="2018-01" db="EMBL/GenBank/DDBJ databases">
        <title>Complete genome sequence of Flavivirga eckloniae ECD14 isolated from seaweed Ecklonia cava.</title>
        <authorList>
            <person name="Lee J.H."/>
            <person name="Baik K.S."/>
            <person name="Seong C.N."/>
        </authorList>
    </citation>
    <scope>NUCLEOTIDE SEQUENCE [LARGE SCALE GENOMIC DNA]</scope>
    <source>
        <strain evidence="7 8">ECD14</strain>
    </source>
</reference>
<evidence type="ECO:0000313" key="7">
    <source>
        <dbReference type="EMBL" id="AUP81542.1"/>
    </source>
</evidence>
<dbReference type="InterPro" id="IPR051533">
    <property type="entry name" value="WaaL-like"/>
</dbReference>
<feature type="transmembrane region" description="Helical" evidence="5">
    <location>
        <begin position="111"/>
        <end position="133"/>
    </location>
</feature>
<sequence>MILGDGAGKKSFIYVVYLLVLIPGIIVASNTLGYETNVRTAIAFNLSGPVCLGIVAVYCFERNVTIKQLQEILLATILPIMTTTVYLFLYNPSIKDVLSGTQSNFAASGGFGPNQVSTVLGLGVFLLAGRLFLQSKALFLKVLNIIILALMAYRAIVTFSRGGVFVAIIIIFAFVVLLYFKSTSITRNRMLFSGFIFCFGVLLTWYISSLNTGGLIDKRYSNQDALGREKSDITTGRTDLFANELKEFFENPFLGVGVGKLKELRFEKEGITAASHNEMSRIVGEHGVFGIVAFSILLFTPLFLRFRNKKNVYFYSFYLFWFLTISHSSMRIAAPAFVYGLCLLNIHYEKPIIHRKPIIK</sequence>
<dbReference type="GO" id="GO:0016020">
    <property type="term" value="C:membrane"/>
    <property type="evidence" value="ECO:0007669"/>
    <property type="project" value="UniProtKB-SubCell"/>
</dbReference>
<keyword evidence="3 5" id="KW-1133">Transmembrane helix</keyword>
<dbReference type="Proteomes" id="UP000235826">
    <property type="component" value="Chromosome"/>
</dbReference>
<dbReference type="InterPro" id="IPR007016">
    <property type="entry name" value="O-antigen_ligase-rel_domated"/>
</dbReference>
<evidence type="ECO:0000259" key="6">
    <source>
        <dbReference type="Pfam" id="PF04932"/>
    </source>
</evidence>
<keyword evidence="4 5" id="KW-0472">Membrane</keyword>
<evidence type="ECO:0000256" key="3">
    <source>
        <dbReference type="ARBA" id="ARBA00022989"/>
    </source>
</evidence>
<evidence type="ECO:0000256" key="4">
    <source>
        <dbReference type="ARBA" id="ARBA00023136"/>
    </source>
</evidence>